<reference evidence="2" key="1">
    <citation type="submission" date="2018-06" db="EMBL/GenBank/DDBJ databases">
        <authorList>
            <person name="Zhirakovskaya E."/>
        </authorList>
    </citation>
    <scope>NUCLEOTIDE SEQUENCE</scope>
</reference>
<dbReference type="AlphaFoldDB" id="A0A3B0R0R6"/>
<sequence length="98" mass="9557">MSIFSKRLTIAATVSISALSLSACASNYAAEGAGVGAAAGAAVGAITGGDVLTGAAIGAAAGAAGGYFIDKNDRCDGYNDGRLDDDCYGTKGYPDDPR</sequence>
<dbReference type="Pfam" id="PF13441">
    <property type="entry name" value="Gly-zipper_YMGG"/>
    <property type="match status" value="1"/>
</dbReference>
<name>A0A3B0R0R6_9ZZZZ</name>
<organism evidence="2">
    <name type="scientific">hydrothermal vent metagenome</name>
    <dbReference type="NCBI Taxonomy" id="652676"/>
    <lineage>
        <taxon>unclassified sequences</taxon>
        <taxon>metagenomes</taxon>
        <taxon>ecological metagenomes</taxon>
    </lineage>
</organism>
<gene>
    <name evidence="2" type="ORF">MNBD_ALPHA04-1596</name>
</gene>
<proteinExistence type="predicted"/>
<dbReference type="PROSITE" id="PS51257">
    <property type="entry name" value="PROKAR_LIPOPROTEIN"/>
    <property type="match status" value="1"/>
</dbReference>
<feature type="domain" description="YMGG-like Gly-zipper" evidence="1">
    <location>
        <begin position="29"/>
        <end position="70"/>
    </location>
</feature>
<evidence type="ECO:0000259" key="1">
    <source>
        <dbReference type="Pfam" id="PF13441"/>
    </source>
</evidence>
<accession>A0A3B0R0R6</accession>
<dbReference type="InterPro" id="IPR027367">
    <property type="entry name" value="Gly-zipper_YMGG"/>
</dbReference>
<protein>
    <recommendedName>
        <fullName evidence="1">YMGG-like Gly-zipper domain-containing protein</fullName>
    </recommendedName>
</protein>
<dbReference type="EMBL" id="UOEF01000007">
    <property type="protein sequence ID" value="VAV87080.1"/>
    <property type="molecule type" value="Genomic_DNA"/>
</dbReference>
<evidence type="ECO:0000313" key="2">
    <source>
        <dbReference type="EMBL" id="VAV87080.1"/>
    </source>
</evidence>